<feature type="domain" description="Disease resistance N-terminal" evidence="6">
    <location>
        <begin position="14"/>
        <end position="99"/>
    </location>
</feature>
<dbReference type="InterPro" id="IPR041118">
    <property type="entry name" value="Rx_N"/>
</dbReference>
<dbReference type="Gene3D" id="1.20.5.4130">
    <property type="match status" value="1"/>
</dbReference>
<name>A0AB32WY15_THECC</name>
<reference evidence="8" key="2">
    <citation type="submission" date="2025-08" db="UniProtKB">
        <authorList>
            <consortium name="RefSeq"/>
        </authorList>
    </citation>
    <scope>IDENTIFICATION</scope>
</reference>
<dbReference type="GeneID" id="18587179"/>
<evidence type="ECO:0000313" key="8">
    <source>
        <dbReference type="RefSeq" id="XP_017984157.1"/>
    </source>
</evidence>
<evidence type="ECO:0000256" key="1">
    <source>
        <dbReference type="ARBA" id="ARBA00022737"/>
    </source>
</evidence>
<dbReference type="Proteomes" id="UP000694886">
    <property type="component" value="Chromosome 10"/>
</dbReference>
<dbReference type="Gene3D" id="3.40.50.300">
    <property type="entry name" value="P-loop containing nucleotide triphosphate hydrolases"/>
    <property type="match status" value="1"/>
</dbReference>
<organism evidence="7 8">
    <name type="scientific">Theobroma cacao</name>
    <name type="common">Cacao</name>
    <name type="synonym">Cocoa</name>
    <dbReference type="NCBI Taxonomy" id="3641"/>
    <lineage>
        <taxon>Eukaryota</taxon>
        <taxon>Viridiplantae</taxon>
        <taxon>Streptophyta</taxon>
        <taxon>Embryophyta</taxon>
        <taxon>Tracheophyta</taxon>
        <taxon>Spermatophyta</taxon>
        <taxon>Magnoliopsida</taxon>
        <taxon>eudicotyledons</taxon>
        <taxon>Gunneridae</taxon>
        <taxon>Pentapetalae</taxon>
        <taxon>rosids</taxon>
        <taxon>malvids</taxon>
        <taxon>Malvales</taxon>
        <taxon>Malvaceae</taxon>
        <taxon>Byttnerioideae</taxon>
        <taxon>Theobroma</taxon>
    </lineage>
</organism>
<gene>
    <name evidence="8" type="primary">LOC18587179</name>
</gene>
<sequence>MSFVGEACLSTFFKALFAKLGSSESLHFATKKQVCKELRKWEKILKNIQAVLDDAEEKQMKDRHVKIWLVELQDLAYDVDDILDEFATEALGTKLMQERQANRSKVWKIIHTLITIFNPYAFLFNYKMMSKIKAITVRLQDFVTQKSDLHLRKNDVGRPKRMIERPLTTSLVNEALVYGREEDKKAIIDLLLMNDSSDGKVTMIPIVGIGGIGKTTLVQLVHNDNSIKDHFNIKAWVCVSEDFDVIKITKTILQSITTEPCNELNHLNLLQVKLKEELCEKNFLLVLDDI</sequence>
<dbReference type="InterPro" id="IPR002182">
    <property type="entry name" value="NB-ARC"/>
</dbReference>
<dbReference type="GO" id="GO:0005524">
    <property type="term" value="F:ATP binding"/>
    <property type="evidence" value="ECO:0007669"/>
    <property type="project" value="UniProtKB-KW"/>
</dbReference>
<keyword evidence="1" id="KW-0677">Repeat</keyword>
<reference evidence="7" key="1">
    <citation type="journal article" date="1997" name="Nucleic Acids Res.">
        <title>tRNAscan-SE: a program for improved detection of transfer RNA genes in genomic sequence.</title>
        <authorList>
            <person name="Lowe T.M."/>
            <person name="Eddy S.R."/>
        </authorList>
    </citation>
    <scope>NUCLEOTIDE SEQUENCE [LARGE SCALE GENOMIC DNA]</scope>
    <source>
        <strain evidence="7">r\B97-61/B2</strain>
    </source>
</reference>
<proteinExistence type="predicted"/>
<dbReference type="Gramene" id="Tc10v2_t011880.1">
    <property type="protein sequence ID" value="Tc10v2_p011880.1"/>
    <property type="gene ID" value="Tc10v2_g011880"/>
</dbReference>
<dbReference type="RefSeq" id="XP_017984157.1">
    <property type="nucleotide sequence ID" value="XM_018128668.1"/>
</dbReference>
<dbReference type="InterPro" id="IPR027417">
    <property type="entry name" value="P-loop_NTPase"/>
</dbReference>
<keyword evidence="2" id="KW-0547">Nucleotide-binding</keyword>
<dbReference type="SUPFAM" id="SSF52540">
    <property type="entry name" value="P-loop containing nucleoside triphosphate hydrolases"/>
    <property type="match status" value="1"/>
</dbReference>
<dbReference type="Pfam" id="PF00931">
    <property type="entry name" value="NB-ARC"/>
    <property type="match status" value="1"/>
</dbReference>
<dbReference type="PANTHER" id="PTHR36766">
    <property type="entry name" value="PLANT BROAD-SPECTRUM MILDEW RESISTANCE PROTEIN RPW8"/>
    <property type="match status" value="1"/>
</dbReference>
<dbReference type="PRINTS" id="PR00364">
    <property type="entry name" value="DISEASERSIST"/>
</dbReference>
<dbReference type="PANTHER" id="PTHR36766:SF51">
    <property type="entry name" value="DISEASE RESISTANCE RPP13-LIKE PROTEIN 1"/>
    <property type="match status" value="1"/>
</dbReference>
<evidence type="ECO:0000259" key="5">
    <source>
        <dbReference type="Pfam" id="PF00931"/>
    </source>
</evidence>
<accession>A0AB32WY15</accession>
<evidence type="ECO:0000313" key="7">
    <source>
        <dbReference type="Proteomes" id="UP000694886"/>
    </source>
</evidence>
<dbReference type="AlphaFoldDB" id="A0AB32WY15"/>
<evidence type="ECO:0000259" key="6">
    <source>
        <dbReference type="Pfam" id="PF18052"/>
    </source>
</evidence>
<evidence type="ECO:0000256" key="2">
    <source>
        <dbReference type="ARBA" id="ARBA00022741"/>
    </source>
</evidence>
<dbReference type="Pfam" id="PF18052">
    <property type="entry name" value="Rx_N"/>
    <property type="match status" value="1"/>
</dbReference>
<keyword evidence="4" id="KW-0067">ATP-binding</keyword>
<dbReference type="KEGG" id="tcc:18587179"/>
<evidence type="ECO:0000256" key="4">
    <source>
        <dbReference type="ARBA" id="ARBA00022840"/>
    </source>
</evidence>
<keyword evidence="3" id="KW-0611">Plant defense</keyword>
<dbReference type="GO" id="GO:0043531">
    <property type="term" value="F:ADP binding"/>
    <property type="evidence" value="ECO:0007669"/>
    <property type="project" value="InterPro"/>
</dbReference>
<dbReference type="GO" id="GO:0006952">
    <property type="term" value="P:defense response"/>
    <property type="evidence" value="ECO:0007669"/>
    <property type="project" value="UniProtKB-KW"/>
</dbReference>
<protein>
    <submittedName>
        <fullName evidence="8">Disease resistance RPP13-like protein 1</fullName>
    </submittedName>
</protein>
<feature type="domain" description="NB-ARC" evidence="5">
    <location>
        <begin position="181"/>
        <end position="290"/>
    </location>
</feature>
<evidence type="ECO:0000256" key="3">
    <source>
        <dbReference type="ARBA" id="ARBA00022821"/>
    </source>
</evidence>